<keyword evidence="8" id="KW-0969">Cilium</keyword>
<evidence type="ECO:0000256" key="3">
    <source>
        <dbReference type="ARBA" id="ARBA00022795"/>
    </source>
</evidence>
<comment type="function">
    <text evidence="4 5">Required for flagellar hook formation. May act as a scaffolding protein.</text>
</comment>
<dbReference type="EMBL" id="OCMY01000001">
    <property type="protein sequence ID" value="SOD38969.1"/>
    <property type="molecule type" value="Genomic_DNA"/>
</dbReference>
<dbReference type="InterPro" id="IPR005648">
    <property type="entry name" value="FlgD"/>
</dbReference>
<dbReference type="GO" id="GO:0044781">
    <property type="term" value="P:bacterial-type flagellum organization"/>
    <property type="evidence" value="ECO:0007669"/>
    <property type="project" value="UniProtKB-UniRule"/>
</dbReference>
<evidence type="ECO:0000256" key="2">
    <source>
        <dbReference type="ARBA" id="ARBA00016013"/>
    </source>
</evidence>
<dbReference type="Pfam" id="PF13860">
    <property type="entry name" value="FlgD_ig"/>
    <property type="match status" value="1"/>
</dbReference>
<dbReference type="Gene3D" id="2.60.40.4070">
    <property type="match status" value="1"/>
</dbReference>
<feature type="domain" description="FlgD Tudor-like" evidence="7">
    <location>
        <begin position="81"/>
        <end position="228"/>
    </location>
</feature>
<feature type="domain" description="FlgD/Vpr Ig-like" evidence="6">
    <location>
        <begin position="121"/>
        <end position="188"/>
    </location>
</feature>
<reference evidence="9" key="1">
    <citation type="submission" date="2017-09" db="EMBL/GenBank/DDBJ databases">
        <authorList>
            <person name="Varghese N."/>
            <person name="Submissions S."/>
        </authorList>
    </citation>
    <scope>NUCLEOTIDE SEQUENCE [LARGE SCALE GENOMIC DNA]</scope>
    <source>
        <strain evidence="9">JKS000234</strain>
    </source>
</reference>
<dbReference type="RefSeq" id="WP_097096829.1">
    <property type="nucleotide sequence ID" value="NZ_OCMY01000001.1"/>
</dbReference>
<evidence type="ECO:0000256" key="4">
    <source>
        <dbReference type="ARBA" id="ARBA00024746"/>
    </source>
</evidence>
<dbReference type="Proteomes" id="UP000219271">
    <property type="component" value="Unassembled WGS sequence"/>
</dbReference>
<proteinExistence type="inferred from homology"/>
<gene>
    <name evidence="8" type="ORF">SAMN06273570_3406</name>
</gene>
<sequence>MVSAVNNSVNSASSGNGSAAADLSDSFMQLLVAQMQNQDPTNPMDNNQLTSQLAQFNTAAGIEKLNTAAQNMQQTMISLGSMNAASWVGRSVLMEGDPKVTVGRNNEILPIADTNATPESQDFNFYLKNDADTVTVTLTDAEGNAYTADLKNVKAGTKKFSLDDLKEFKPAEPAPDTEYTVTFSAKKGEDTVDVTGLTAETVAGVTLTDAGPYLHLVGRDDMVTLADIFVIQ</sequence>
<evidence type="ECO:0000256" key="5">
    <source>
        <dbReference type="RuleBase" id="RU362076"/>
    </source>
</evidence>
<dbReference type="Pfam" id="PF13861">
    <property type="entry name" value="FLgD_tudor"/>
    <property type="match status" value="1"/>
</dbReference>
<keyword evidence="8" id="KW-0282">Flagellum</keyword>
<dbReference type="OrthoDB" id="9785233at2"/>
<keyword evidence="9" id="KW-1185">Reference proteome</keyword>
<evidence type="ECO:0000313" key="8">
    <source>
        <dbReference type="EMBL" id="SOD38969.1"/>
    </source>
</evidence>
<keyword evidence="8" id="KW-0966">Cell projection</keyword>
<organism evidence="8 9">
    <name type="scientific">Candidatus Pantoea floridensis</name>
    <dbReference type="NCBI Taxonomy" id="1938870"/>
    <lineage>
        <taxon>Bacteria</taxon>
        <taxon>Pseudomonadati</taxon>
        <taxon>Pseudomonadota</taxon>
        <taxon>Gammaproteobacteria</taxon>
        <taxon>Enterobacterales</taxon>
        <taxon>Erwiniaceae</taxon>
        <taxon>Pantoea</taxon>
    </lineage>
</organism>
<keyword evidence="3 5" id="KW-1005">Bacterial flagellum biogenesis</keyword>
<dbReference type="AlphaFoldDB" id="A0A286BXT1"/>
<name>A0A286BXT1_9GAMM</name>
<protein>
    <recommendedName>
        <fullName evidence="2 5">Basal-body rod modification protein FlgD</fullName>
    </recommendedName>
</protein>
<dbReference type="InterPro" id="IPR025965">
    <property type="entry name" value="FlgD/Vpr_Ig-like"/>
</dbReference>
<dbReference type="Gene3D" id="2.30.30.910">
    <property type="match status" value="1"/>
</dbReference>
<comment type="similarity">
    <text evidence="1 5">Belongs to the FlgD family.</text>
</comment>
<dbReference type="Pfam" id="PF03963">
    <property type="entry name" value="FlgD"/>
    <property type="match status" value="1"/>
</dbReference>
<accession>A0A286BXT1</accession>
<evidence type="ECO:0000259" key="7">
    <source>
        <dbReference type="Pfam" id="PF13861"/>
    </source>
</evidence>
<evidence type="ECO:0000313" key="9">
    <source>
        <dbReference type="Proteomes" id="UP000219271"/>
    </source>
</evidence>
<evidence type="ECO:0000256" key="1">
    <source>
        <dbReference type="ARBA" id="ARBA00010577"/>
    </source>
</evidence>
<dbReference type="InterPro" id="IPR025963">
    <property type="entry name" value="FLgD_Tudor"/>
</dbReference>
<evidence type="ECO:0000259" key="6">
    <source>
        <dbReference type="Pfam" id="PF13860"/>
    </source>
</evidence>